<reference evidence="1" key="2">
    <citation type="journal article" date="2021" name="PeerJ">
        <title>Extensive microbial diversity within the chicken gut microbiome revealed by metagenomics and culture.</title>
        <authorList>
            <person name="Gilroy R."/>
            <person name="Ravi A."/>
            <person name="Getino M."/>
            <person name="Pursley I."/>
            <person name="Horton D.L."/>
            <person name="Alikhan N.F."/>
            <person name="Baker D."/>
            <person name="Gharbi K."/>
            <person name="Hall N."/>
            <person name="Watson M."/>
            <person name="Adriaenssens E.M."/>
            <person name="Foster-Nyarko E."/>
            <person name="Jarju S."/>
            <person name="Secka A."/>
            <person name="Antonio M."/>
            <person name="Oren A."/>
            <person name="Chaudhuri R.R."/>
            <person name="La Ragione R."/>
            <person name="Hildebrand F."/>
            <person name="Pallen M.J."/>
        </authorList>
    </citation>
    <scope>NUCLEOTIDE SEQUENCE</scope>
    <source>
        <strain evidence="1">ChiSjej1B19-7085</strain>
    </source>
</reference>
<dbReference type="AlphaFoldDB" id="A0A9D1DSH4"/>
<evidence type="ECO:0000313" key="2">
    <source>
        <dbReference type="Proteomes" id="UP000886785"/>
    </source>
</evidence>
<evidence type="ECO:0000313" key="1">
    <source>
        <dbReference type="EMBL" id="HIR58123.1"/>
    </source>
</evidence>
<dbReference type="Proteomes" id="UP000886785">
    <property type="component" value="Unassembled WGS sequence"/>
</dbReference>
<protein>
    <submittedName>
        <fullName evidence="1">Uncharacterized protein</fullName>
    </submittedName>
</protein>
<proteinExistence type="predicted"/>
<name>A0A9D1DSH4_9FIRM</name>
<accession>A0A9D1DSH4</accession>
<gene>
    <name evidence="1" type="ORF">IAA54_10700</name>
</gene>
<comment type="caution">
    <text evidence="1">The sequence shown here is derived from an EMBL/GenBank/DDBJ whole genome shotgun (WGS) entry which is preliminary data.</text>
</comment>
<reference evidence="1" key="1">
    <citation type="submission" date="2020-10" db="EMBL/GenBank/DDBJ databases">
        <authorList>
            <person name="Gilroy R."/>
        </authorList>
    </citation>
    <scope>NUCLEOTIDE SEQUENCE</scope>
    <source>
        <strain evidence="1">ChiSjej1B19-7085</strain>
    </source>
</reference>
<sequence>MRNHYQAFVKLTDKLIPAVLAFQDRDPGSPEYGMFLLPEKGFGEPGNCANCADILLAAYYAPESAYYQDPQMLSAAELYLDALLGVQHPDGTIDLRETNFHDATCAAFSIQVLGYTWKMLEKRAGDSAAENSVRQKLHLYLERAAHGMCTGGFHTPNHRWVLSSALSLCGNILHDEECFRQIGLYLAEGIDCDENGEFTERSTGDYNIINDRSLIIISQETQRPELLEHVKRNLNMMYCYYEPDFTVFTLNSRRQDKDKRTVYPVRYYGSYLYMAMLTGDRKFAWMADKLLSLYEKGASAAASPLETYQNIGFVNYLSHYLGSDAVMSFETELEEPSFDCARFFRESNIVRMRSGDTSLTLMAKNPVFCVMQKGHAKVQLRMAASFYAKGVFCAPQIEELGDGGYRLTYSYRWGYTRPFPNGSPTPVWDEMDHASREHVNMLTMEMEVLAHPLEGGGIRLETSVNGVEQLPSYVELAFDGDGVLVTRDTVIDGTPGQSAILTGDSAEYYCQGEKFSLSSQYEGQQHAYTYGMRGGVPRRGYTFTMYLTAFGEARRVIEIR</sequence>
<dbReference type="EMBL" id="DVHF01000135">
    <property type="protein sequence ID" value="HIR58123.1"/>
    <property type="molecule type" value="Genomic_DNA"/>
</dbReference>
<organism evidence="1 2">
    <name type="scientific">Candidatus Gallacutalibacter pullicola</name>
    <dbReference type="NCBI Taxonomy" id="2840830"/>
    <lineage>
        <taxon>Bacteria</taxon>
        <taxon>Bacillati</taxon>
        <taxon>Bacillota</taxon>
        <taxon>Clostridia</taxon>
        <taxon>Eubacteriales</taxon>
        <taxon>Candidatus Gallacutalibacter</taxon>
    </lineage>
</organism>